<accession>A0A6J5L394</accession>
<evidence type="ECO:0000313" key="1">
    <source>
        <dbReference type="EMBL" id="CAB4126499.1"/>
    </source>
</evidence>
<protein>
    <submittedName>
        <fullName evidence="1">Uncharacterized protein</fullName>
    </submittedName>
</protein>
<name>A0A6J5L394_9CAUD</name>
<organism evidence="1">
    <name type="scientific">uncultured Caudovirales phage</name>
    <dbReference type="NCBI Taxonomy" id="2100421"/>
    <lineage>
        <taxon>Viruses</taxon>
        <taxon>Duplodnaviria</taxon>
        <taxon>Heunggongvirae</taxon>
        <taxon>Uroviricota</taxon>
        <taxon>Caudoviricetes</taxon>
        <taxon>Peduoviridae</taxon>
        <taxon>Maltschvirus</taxon>
        <taxon>Maltschvirus maltsch</taxon>
    </lineage>
</organism>
<gene>
    <name evidence="1" type="ORF">UFOVP74_53</name>
</gene>
<reference evidence="1" key="1">
    <citation type="submission" date="2020-04" db="EMBL/GenBank/DDBJ databases">
        <authorList>
            <person name="Chiriac C."/>
            <person name="Salcher M."/>
            <person name="Ghai R."/>
            <person name="Kavagutti S V."/>
        </authorList>
    </citation>
    <scope>NUCLEOTIDE SEQUENCE</scope>
</reference>
<sequence length="100" mass="11737">MKKGINKLQRPVDVLFPITCAFVQYTAKVCCRYMDDSRIDYTIANVRQHEGNSSWLIDKDDLFWGIQSRIRSSIEVSRDMQARLRELVEEEHVKYVGVLN</sequence>
<proteinExistence type="predicted"/>
<dbReference type="EMBL" id="LR796196">
    <property type="protein sequence ID" value="CAB4126499.1"/>
    <property type="molecule type" value="Genomic_DNA"/>
</dbReference>